<sequence length="260" mass="27619">MVVHSPSVSVPLAASGPTILDVTAGEARQEREAFKESGVKKRPGGSSGDSLVSRSPRSIGALYEPKKSSALKVHCNGVRESKWCKKLHLADLLSGTGPWREGRFPNVVCASLLSGTGPRREGPVAPRRRVRSAGQPVQVGQDRSSTVEFAQTGWVVSEELENLKIMLSCGLRVEICRATLRGSCTILGHTACTGTCMVSGVRTTEKFPVGSAADPADSPTRSIQAYVGKRTNHLVNCNSQLNPWRALSCLPTGSSAGQIL</sequence>
<accession>A0A6V7NP94</accession>
<evidence type="ECO:0000313" key="2">
    <source>
        <dbReference type="EMBL" id="CAD1820385.1"/>
    </source>
</evidence>
<feature type="region of interest" description="Disordered" evidence="1">
    <location>
        <begin position="30"/>
        <end position="55"/>
    </location>
</feature>
<organism evidence="2">
    <name type="scientific">Ananas comosus var. bracteatus</name>
    <name type="common">red pineapple</name>
    <dbReference type="NCBI Taxonomy" id="296719"/>
    <lineage>
        <taxon>Eukaryota</taxon>
        <taxon>Viridiplantae</taxon>
        <taxon>Streptophyta</taxon>
        <taxon>Embryophyta</taxon>
        <taxon>Tracheophyta</taxon>
        <taxon>Spermatophyta</taxon>
        <taxon>Magnoliopsida</taxon>
        <taxon>Liliopsida</taxon>
        <taxon>Poales</taxon>
        <taxon>Bromeliaceae</taxon>
        <taxon>Bromelioideae</taxon>
        <taxon>Ananas</taxon>
    </lineage>
</organism>
<dbReference type="AlphaFoldDB" id="A0A6V7NP94"/>
<name>A0A6V7NP94_ANACO</name>
<dbReference type="EMBL" id="LR862140">
    <property type="protein sequence ID" value="CAD1820385.1"/>
    <property type="molecule type" value="Genomic_DNA"/>
</dbReference>
<protein>
    <submittedName>
        <fullName evidence="2">Uncharacterized protein</fullName>
    </submittedName>
</protein>
<evidence type="ECO:0000256" key="1">
    <source>
        <dbReference type="SAM" id="MobiDB-lite"/>
    </source>
</evidence>
<feature type="region of interest" description="Disordered" evidence="1">
    <location>
        <begin position="117"/>
        <end position="142"/>
    </location>
</feature>
<reference evidence="2" key="1">
    <citation type="submission" date="2020-07" db="EMBL/GenBank/DDBJ databases">
        <authorList>
            <person name="Lin J."/>
        </authorList>
    </citation>
    <scope>NUCLEOTIDE SEQUENCE</scope>
</reference>
<proteinExistence type="predicted"/>
<gene>
    <name evidence="2" type="ORF">CB5_LOCUS3596</name>
</gene>
<feature type="compositionally biased region" description="Basic and acidic residues" evidence="1">
    <location>
        <begin position="30"/>
        <end position="39"/>
    </location>
</feature>